<keyword evidence="1 6" id="KW-0597">Phosphoprotein</keyword>
<evidence type="ECO:0000256" key="4">
    <source>
        <dbReference type="ARBA" id="ARBA00023125"/>
    </source>
</evidence>
<dbReference type="Gene3D" id="1.10.10.10">
    <property type="entry name" value="Winged helix-like DNA-binding domain superfamily/Winged helix DNA-binding domain"/>
    <property type="match status" value="1"/>
</dbReference>
<dbReference type="InterPro" id="IPR036388">
    <property type="entry name" value="WH-like_DNA-bd_sf"/>
</dbReference>
<dbReference type="Gene3D" id="6.10.250.690">
    <property type="match status" value="1"/>
</dbReference>
<dbReference type="PROSITE" id="PS51755">
    <property type="entry name" value="OMPR_PHOB"/>
    <property type="match status" value="1"/>
</dbReference>
<evidence type="ECO:0000259" key="8">
    <source>
        <dbReference type="PROSITE" id="PS50110"/>
    </source>
</evidence>
<gene>
    <name evidence="10" type="ORF">Cci01nite_80100</name>
</gene>
<dbReference type="SMART" id="SM00862">
    <property type="entry name" value="Trans_reg_C"/>
    <property type="match status" value="1"/>
</dbReference>
<dbReference type="AlphaFoldDB" id="A0A8J3KN72"/>
<evidence type="ECO:0000256" key="1">
    <source>
        <dbReference type="ARBA" id="ARBA00022553"/>
    </source>
</evidence>
<dbReference type="InterPro" id="IPR001789">
    <property type="entry name" value="Sig_transdc_resp-reg_receiver"/>
</dbReference>
<evidence type="ECO:0000256" key="7">
    <source>
        <dbReference type="PROSITE-ProRule" id="PRU01091"/>
    </source>
</evidence>
<sequence length="276" mass="30876">MAAMLPSICQGPVRNPWRSCGRAHEAFECAAPDHRLAAMGARVLVAEDDEKQAELARRYLEREGHQVVVVHDGRSALDLIRGDPPDLLVLDLMMPKVDGWDVCRVLRRESDLPVLMLTARSTEDDLLLGLDLGADDYMTKPYSPRELVARVRTLLRRRRAPDEPDPVLRVGGLAVDPVRHEVTRDGRLVGCTPGEFQLLRVMCEHPGRVFTREQLLGHLHGFDRYITNRTVDVHVMNLRKKIEADPRRPAYLTTVYGVGYKITCPGPGTGGSRHGA</sequence>
<dbReference type="CDD" id="cd00383">
    <property type="entry name" value="trans_reg_C"/>
    <property type="match status" value="1"/>
</dbReference>
<dbReference type="CDD" id="cd17574">
    <property type="entry name" value="REC_OmpR"/>
    <property type="match status" value="1"/>
</dbReference>
<dbReference type="Proteomes" id="UP000659904">
    <property type="component" value="Unassembled WGS sequence"/>
</dbReference>
<dbReference type="InterPro" id="IPR001867">
    <property type="entry name" value="OmpR/PhoB-type_DNA-bd"/>
</dbReference>
<dbReference type="FunFam" id="3.40.50.2300:FF:000001">
    <property type="entry name" value="DNA-binding response regulator PhoB"/>
    <property type="match status" value="1"/>
</dbReference>
<dbReference type="PANTHER" id="PTHR48111">
    <property type="entry name" value="REGULATOR OF RPOS"/>
    <property type="match status" value="1"/>
</dbReference>
<dbReference type="SMART" id="SM00448">
    <property type="entry name" value="REC"/>
    <property type="match status" value="1"/>
</dbReference>
<keyword evidence="5" id="KW-0804">Transcription</keyword>
<dbReference type="GO" id="GO:0000156">
    <property type="term" value="F:phosphorelay response regulator activity"/>
    <property type="evidence" value="ECO:0007669"/>
    <property type="project" value="TreeGrafter"/>
</dbReference>
<feature type="domain" description="Response regulatory" evidence="8">
    <location>
        <begin position="42"/>
        <end position="155"/>
    </location>
</feature>
<dbReference type="SUPFAM" id="SSF52172">
    <property type="entry name" value="CheY-like"/>
    <property type="match status" value="1"/>
</dbReference>
<keyword evidence="3" id="KW-0805">Transcription regulation</keyword>
<comment type="caution">
    <text evidence="10">The sequence shown here is derived from an EMBL/GenBank/DDBJ whole genome shotgun (WGS) entry which is preliminary data.</text>
</comment>
<accession>A0A8J3KN72</accession>
<dbReference type="FunFam" id="1.10.10.10:FF:000018">
    <property type="entry name" value="DNA-binding response regulator ResD"/>
    <property type="match status" value="1"/>
</dbReference>
<proteinExistence type="predicted"/>
<reference evidence="10 11" key="1">
    <citation type="submission" date="2021-01" db="EMBL/GenBank/DDBJ databases">
        <title>Whole genome shotgun sequence of Catellatospora citrea NBRC 14495.</title>
        <authorList>
            <person name="Komaki H."/>
            <person name="Tamura T."/>
        </authorList>
    </citation>
    <scope>NUCLEOTIDE SEQUENCE [LARGE SCALE GENOMIC DNA]</scope>
    <source>
        <strain evidence="10 11">NBRC 14495</strain>
    </source>
</reference>
<dbReference type="Pfam" id="PF00486">
    <property type="entry name" value="Trans_reg_C"/>
    <property type="match status" value="1"/>
</dbReference>
<keyword evidence="2" id="KW-0902">Two-component regulatory system</keyword>
<feature type="DNA-binding region" description="OmpR/PhoB-type" evidence="7">
    <location>
        <begin position="165"/>
        <end position="264"/>
    </location>
</feature>
<dbReference type="Gene3D" id="3.40.50.2300">
    <property type="match status" value="1"/>
</dbReference>
<dbReference type="GO" id="GO:0032993">
    <property type="term" value="C:protein-DNA complex"/>
    <property type="evidence" value="ECO:0007669"/>
    <property type="project" value="TreeGrafter"/>
</dbReference>
<evidence type="ECO:0000256" key="5">
    <source>
        <dbReference type="ARBA" id="ARBA00023163"/>
    </source>
</evidence>
<name>A0A8J3KN72_9ACTN</name>
<protein>
    <submittedName>
        <fullName evidence="10">DNA-binding response regulator</fullName>
    </submittedName>
</protein>
<dbReference type="GO" id="GO:0005829">
    <property type="term" value="C:cytosol"/>
    <property type="evidence" value="ECO:0007669"/>
    <property type="project" value="TreeGrafter"/>
</dbReference>
<dbReference type="PROSITE" id="PS50110">
    <property type="entry name" value="RESPONSE_REGULATORY"/>
    <property type="match status" value="1"/>
</dbReference>
<dbReference type="PANTHER" id="PTHR48111:SF40">
    <property type="entry name" value="PHOSPHATE REGULON TRANSCRIPTIONAL REGULATORY PROTEIN PHOB"/>
    <property type="match status" value="1"/>
</dbReference>
<dbReference type="EMBL" id="BONH01000063">
    <property type="protein sequence ID" value="GIG02917.1"/>
    <property type="molecule type" value="Genomic_DNA"/>
</dbReference>
<keyword evidence="11" id="KW-1185">Reference proteome</keyword>
<dbReference type="SUPFAM" id="SSF46894">
    <property type="entry name" value="C-terminal effector domain of the bipartite response regulators"/>
    <property type="match status" value="1"/>
</dbReference>
<dbReference type="GO" id="GO:0000976">
    <property type="term" value="F:transcription cis-regulatory region binding"/>
    <property type="evidence" value="ECO:0007669"/>
    <property type="project" value="TreeGrafter"/>
</dbReference>
<evidence type="ECO:0000256" key="2">
    <source>
        <dbReference type="ARBA" id="ARBA00023012"/>
    </source>
</evidence>
<feature type="domain" description="OmpR/PhoB-type" evidence="9">
    <location>
        <begin position="165"/>
        <end position="264"/>
    </location>
</feature>
<dbReference type="InterPro" id="IPR039420">
    <property type="entry name" value="WalR-like"/>
</dbReference>
<evidence type="ECO:0000313" key="10">
    <source>
        <dbReference type="EMBL" id="GIG02917.1"/>
    </source>
</evidence>
<keyword evidence="4 7" id="KW-0238">DNA-binding</keyword>
<feature type="modified residue" description="4-aspartylphosphate" evidence="6">
    <location>
        <position position="91"/>
    </location>
</feature>
<dbReference type="InterPro" id="IPR011006">
    <property type="entry name" value="CheY-like_superfamily"/>
</dbReference>
<dbReference type="Pfam" id="PF00072">
    <property type="entry name" value="Response_reg"/>
    <property type="match status" value="1"/>
</dbReference>
<evidence type="ECO:0000256" key="3">
    <source>
        <dbReference type="ARBA" id="ARBA00023015"/>
    </source>
</evidence>
<evidence type="ECO:0000256" key="6">
    <source>
        <dbReference type="PROSITE-ProRule" id="PRU00169"/>
    </source>
</evidence>
<dbReference type="InterPro" id="IPR016032">
    <property type="entry name" value="Sig_transdc_resp-reg_C-effctor"/>
</dbReference>
<dbReference type="GO" id="GO:0006355">
    <property type="term" value="P:regulation of DNA-templated transcription"/>
    <property type="evidence" value="ECO:0007669"/>
    <property type="project" value="InterPro"/>
</dbReference>
<evidence type="ECO:0000313" key="11">
    <source>
        <dbReference type="Proteomes" id="UP000659904"/>
    </source>
</evidence>
<evidence type="ECO:0000259" key="9">
    <source>
        <dbReference type="PROSITE" id="PS51755"/>
    </source>
</evidence>
<organism evidence="10 11">
    <name type="scientific">Catellatospora citrea</name>
    <dbReference type="NCBI Taxonomy" id="53366"/>
    <lineage>
        <taxon>Bacteria</taxon>
        <taxon>Bacillati</taxon>
        <taxon>Actinomycetota</taxon>
        <taxon>Actinomycetes</taxon>
        <taxon>Micromonosporales</taxon>
        <taxon>Micromonosporaceae</taxon>
        <taxon>Catellatospora</taxon>
    </lineage>
</organism>